<evidence type="ECO:0000256" key="3">
    <source>
        <dbReference type="PIRSR" id="PIRSR000451-1"/>
    </source>
</evidence>
<proteinExistence type="inferred from homology"/>
<dbReference type="InterPro" id="IPR001099">
    <property type="entry name" value="Chalcone/stilbene_synt_N"/>
</dbReference>
<dbReference type="EMBL" id="BMXL01000008">
    <property type="protein sequence ID" value="GHD24636.1"/>
    <property type="molecule type" value="Genomic_DNA"/>
</dbReference>
<dbReference type="AlphaFoldDB" id="A0A918XBR8"/>
<keyword evidence="7" id="KW-1185">Reference proteome</keyword>
<dbReference type="GO" id="GO:0030639">
    <property type="term" value="P:polyketide biosynthetic process"/>
    <property type="evidence" value="ECO:0007669"/>
    <property type="project" value="TreeGrafter"/>
</dbReference>
<feature type="active site" description="Acyl-thioester intermediate" evidence="3">
    <location>
        <position position="138"/>
    </location>
</feature>
<organism evidence="6 7">
    <name type="scientific">Nocardiopsis kunsanensis</name>
    <dbReference type="NCBI Taxonomy" id="141693"/>
    <lineage>
        <taxon>Bacteria</taxon>
        <taxon>Bacillati</taxon>
        <taxon>Actinomycetota</taxon>
        <taxon>Actinomycetes</taxon>
        <taxon>Streptosporangiales</taxon>
        <taxon>Nocardiopsidaceae</taxon>
        <taxon>Nocardiopsis</taxon>
    </lineage>
</organism>
<dbReference type="Proteomes" id="UP000654947">
    <property type="component" value="Unassembled WGS sequence"/>
</dbReference>
<feature type="domain" description="Chalcone/stilbene synthase N-terminal" evidence="4">
    <location>
        <begin position="51"/>
        <end position="197"/>
    </location>
</feature>
<dbReference type="PANTHER" id="PTHR11877">
    <property type="entry name" value="HYDROXYMETHYLGLUTARYL-COA SYNTHASE"/>
    <property type="match status" value="1"/>
</dbReference>
<dbReference type="Gene3D" id="3.40.47.10">
    <property type="match status" value="2"/>
</dbReference>
<dbReference type="Pfam" id="PF00195">
    <property type="entry name" value="Chal_sti_synt_N"/>
    <property type="match status" value="1"/>
</dbReference>
<dbReference type="InterPro" id="IPR011141">
    <property type="entry name" value="Polyketide_synthase_type-III"/>
</dbReference>
<evidence type="ECO:0000259" key="5">
    <source>
        <dbReference type="Pfam" id="PF02797"/>
    </source>
</evidence>
<dbReference type="PANTHER" id="PTHR11877:SF46">
    <property type="entry name" value="TYPE III POLYKETIDE SYNTHASE A"/>
    <property type="match status" value="1"/>
</dbReference>
<dbReference type="InterPro" id="IPR016039">
    <property type="entry name" value="Thiolase-like"/>
</dbReference>
<evidence type="ECO:0000313" key="7">
    <source>
        <dbReference type="Proteomes" id="UP000654947"/>
    </source>
</evidence>
<evidence type="ECO:0000259" key="4">
    <source>
        <dbReference type="Pfam" id="PF00195"/>
    </source>
</evidence>
<keyword evidence="2" id="KW-0808">Transferase</keyword>
<dbReference type="PIRSF" id="PIRSF000451">
    <property type="entry name" value="PKS_III"/>
    <property type="match status" value="1"/>
</dbReference>
<dbReference type="Pfam" id="PF02797">
    <property type="entry name" value="Chal_sti_synt_C"/>
    <property type="match status" value="1"/>
</dbReference>
<dbReference type="SUPFAM" id="SSF53901">
    <property type="entry name" value="Thiolase-like"/>
    <property type="match status" value="1"/>
</dbReference>
<accession>A0A918XBR8</accession>
<dbReference type="RefSeq" id="WP_193517838.1">
    <property type="nucleotide sequence ID" value="NZ_BMXL01000008.1"/>
</dbReference>
<feature type="domain" description="Chalcone/stilbene synthase C-terminal" evidence="5">
    <location>
        <begin position="222"/>
        <end position="347"/>
    </location>
</feature>
<gene>
    <name evidence="6" type="ORF">GCM10007147_20930</name>
</gene>
<dbReference type="InterPro" id="IPR012328">
    <property type="entry name" value="Chalcone/stilbene_synt_C"/>
</dbReference>
<evidence type="ECO:0000256" key="1">
    <source>
        <dbReference type="ARBA" id="ARBA00005531"/>
    </source>
</evidence>
<comment type="caution">
    <text evidence="6">The sequence shown here is derived from an EMBL/GenBank/DDBJ whole genome shotgun (WGS) entry which is preliminary data.</text>
</comment>
<sequence>MCATVIGGTGVALPETVIDQHSLSSLLPEGHGATKALDKIVAGSGIDQRRLAVDPRVEDVASWPTSERMERFQREGLPLARAAVATALGEASVDPEEIGLLCLVSSTGYGTPGVESRLLSELGMRPSTRRLHVGHMGCFAALPGLAACDDHVRAHRSPAVLVNLELSSLHLQPPPWDVEQLVINALFGDAAAAMVLHAPEHGSGPGVVDLVSLTDREHEDHMSWYVGDHGFVMGLSSQVPDLIGQALPTLVSDLLSPYGLRPEGVDWWAIHPGGRRIVDAVEHSLALDPAQVKNSREVLRLSGNCSSSGLPLVMDSMLHSSPLAPGEHGVAMTFGPGLTLNAALLRGQEGTGRNGGPGDHR</sequence>
<name>A0A918XBR8_9ACTN</name>
<dbReference type="CDD" id="cd00831">
    <property type="entry name" value="CHS_like"/>
    <property type="match status" value="1"/>
</dbReference>
<protein>
    <submittedName>
        <fullName evidence="6">Chalcone synthase</fullName>
    </submittedName>
</protein>
<dbReference type="GO" id="GO:0016747">
    <property type="term" value="F:acyltransferase activity, transferring groups other than amino-acyl groups"/>
    <property type="evidence" value="ECO:0007669"/>
    <property type="project" value="InterPro"/>
</dbReference>
<comment type="similarity">
    <text evidence="1">Belongs to the thiolase-like superfamily. Chalcone/stilbene synthases family.</text>
</comment>
<evidence type="ECO:0000256" key="2">
    <source>
        <dbReference type="ARBA" id="ARBA00022679"/>
    </source>
</evidence>
<reference evidence="6 7" key="1">
    <citation type="journal article" date="2014" name="Int. J. Syst. Evol. Microbiol.">
        <title>Complete genome sequence of Corynebacterium casei LMG S-19264T (=DSM 44701T), isolated from a smear-ripened cheese.</title>
        <authorList>
            <consortium name="US DOE Joint Genome Institute (JGI-PGF)"/>
            <person name="Walter F."/>
            <person name="Albersmeier A."/>
            <person name="Kalinowski J."/>
            <person name="Ruckert C."/>
        </authorList>
    </citation>
    <scope>NUCLEOTIDE SEQUENCE [LARGE SCALE GENOMIC DNA]</scope>
    <source>
        <strain evidence="6 7">KCTC 19473</strain>
    </source>
</reference>
<evidence type="ECO:0000313" key="6">
    <source>
        <dbReference type="EMBL" id="GHD24636.1"/>
    </source>
</evidence>